<evidence type="ECO:0000313" key="2">
    <source>
        <dbReference type="EMBL" id="PNP82068.1"/>
    </source>
</evidence>
<gene>
    <name evidence="2" type="ORF">FNYG_04629</name>
</gene>
<feature type="compositionally biased region" description="Acidic residues" evidence="1">
    <location>
        <begin position="259"/>
        <end position="272"/>
    </location>
</feature>
<evidence type="ECO:0000256" key="1">
    <source>
        <dbReference type="SAM" id="MobiDB-lite"/>
    </source>
</evidence>
<feature type="compositionally biased region" description="Basic and acidic residues" evidence="1">
    <location>
        <begin position="190"/>
        <end position="209"/>
    </location>
</feature>
<protein>
    <submittedName>
        <fullName evidence="2">Uncharacterized protein</fullName>
    </submittedName>
</protein>
<feature type="region of interest" description="Disordered" evidence="1">
    <location>
        <begin position="178"/>
        <end position="246"/>
    </location>
</feature>
<evidence type="ECO:0000313" key="3">
    <source>
        <dbReference type="Proteomes" id="UP000236664"/>
    </source>
</evidence>
<dbReference type="Proteomes" id="UP000236664">
    <property type="component" value="Unassembled WGS sequence"/>
</dbReference>
<organism evidence="2 3">
    <name type="scientific">Gibberella nygamai</name>
    <name type="common">Bean root rot disease fungus</name>
    <name type="synonym">Fusarium nygamai</name>
    <dbReference type="NCBI Taxonomy" id="42673"/>
    <lineage>
        <taxon>Eukaryota</taxon>
        <taxon>Fungi</taxon>
        <taxon>Dikarya</taxon>
        <taxon>Ascomycota</taxon>
        <taxon>Pezizomycotina</taxon>
        <taxon>Sordariomycetes</taxon>
        <taxon>Hypocreomycetidae</taxon>
        <taxon>Hypocreales</taxon>
        <taxon>Nectriaceae</taxon>
        <taxon>Fusarium</taxon>
        <taxon>Fusarium fujikuroi species complex</taxon>
    </lineage>
</organism>
<feature type="region of interest" description="Disordered" evidence="1">
    <location>
        <begin position="259"/>
        <end position="280"/>
    </location>
</feature>
<name>A0A2K0WIF9_GIBNY</name>
<dbReference type="AlphaFoldDB" id="A0A2K0WIF9"/>
<comment type="caution">
    <text evidence="2">The sequence shown here is derived from an EMBL/GenBank/DDBJ whole genome shotgun (WGS) entry which is preliminary data.</text>
</comment>
<proteinExistence type="predicted"/>
<keyword evidence="3" id="KW-1185">Reference proteome</keyword>
<dbReference type="OrthoDB" id="5084694at2759"/>
<dbReference type="EMBL" id="MTQA01000063">
    <property type="protein sequence ID" value="PNP82068.1"/>
    <property type="molecule type" value="Genomic_DNA"/>
</dbReference>
<reference evidence="2 3" key="1">
    <citation type="submission" date="2017-06" db="EMBL/GenBank/DDBJ databases">
        <title>Genome of Fusarium nygamai isolate CS10214.</title>
        <authorList>
            <person name="Gardiner D.M."/>
            <person name="Obanor F."/>
            <person name="Kazan K."/>
        </authorList>
    </citation>
    <scope>NUCLEOTIDE SEQUENCE [LARGE SCALE GENOMIC DNA]</scope>
    <source>
        <strain evidence="2 3">CS10214</strain>
    </source>
</reference>
<sequence>MRRVLGPESHGAWLNMSMMIGWCLHRYETDMSIPLRKHWNAADEERAARLQVWGLPMFALLVLLGLPMEYSRHVCSKAIRQWTNDEKRMLGMVNGLEGANRFGYEQQWGPSQAGAFMSVASGIDTHYRSAVNPFQAEAFHSVGSHTGVLYRGTEAPYRLQENALGPLGVTHVSGGIEDEDFGLNHQRSLVQEERSRRAGNDRKRPRETEEMQGLGIFDNFGYRERSKRIREGSSSTDNSTKEMKKEIKELQASVKEILEILDDSDSDSEVSETSESSLEG</sequence>
<accession>A0A2K0WIF9</accession>